<name>A0A2V0PF56_9CHLO</name>
<evidence type="ECO:0000313" key="4">
    <source>
        <dbReference type="EMBL" id="GBF95827.1"/>
    </source>
</evidence>
<dbReference type="PANTHER" id="PTHR31642:SF310">
    <property type="entry name" value="FATTY ALCOHOL:CAFFEOYL-COA ACYLTRANSFERASE"/>
    <property type="match status" value="1"/>
</dbReference>
<feature type="compositionally biased region" description="Low complexity" evidence="3">
    <location>
        <begin position="293"/>
        <end position="307"/>
    </location>
</feature>
<gene>
    <name evidence="4" type="ORF">Rsub_08263</name>
</gene>
<dbReference type="SUPFAM" id="SSF52777">
    <property type="entry name" value="CoA-dependent acyltransferases"/>
    <property type="match status" value="1"/>
</dbReference>
<reference evidence="4 5" key="1">
    <citation type="journal article" date="2018" name="Sci. Rep.">
        <title>Raphidocelis subcapitata (=Pseudokirchneriella subcapitata) provides an insight into genome evolution and environmental adaptations in the Sphaeropleales.</title>
        <authorList>
            <person name="Suzuki S."/>
            <person name="Yamaguchi H."/>
            <person name="Nakajima N."/>
            <person name="Kawachi M."/>
        </authorList>
    </citation>
    <scope>NUCLEOTIDE SEQUENCE [LARGE SCALE GENOMIC DNA]</scope>
    <source>
        <strain evidence="4 5">NIES-35</strain>
    </source>
</reference>
<dbReference type="EMBL" id="BDRX01000070">
    <property type="protein sequence ID" value="GBF95827.1"/>
    <property type="molecule type" value="Genomic_DNA"/>
</dbReference>
<evidence type="ECO:0000256" key="1">
    <source>
        <dbReference type="ARBA" id="ARBA00009861"/>
    </source>
</evidence>
<dbReference type="Gene3D" id="3.30.559.10">
    <property type="entry name" value="Chloramphenicol acetyltransferase-like domain"/>
    <property type="match status" value="2"/>
</dbReference>
<evidence type="ECO:0000256" key="2">
    <source>
        <dbReference type="ARBA" id="ARBA00022679"/>
    </source>
</evidence>
<dbReference type="Proteomes" id="UP000247498">
    <property type="component" value="Unassembled WGS sequence"/>
</dbReference>
<dbReference type="PANTHER" id="PTHR31642">
    <property type="entry name" value="TRICHOTHECENE 3-O-ACETYLTRANSFERASE"/>
    <property type="match status" value="1"/>
</dbReference>
<protein>
    <submittedName>
        <fullName evidence="4">Uncharacterized protein</fullName>
    </submittedName>
</protein>
<evidence type="ECO:0000256" key="3">
    <source>
        <dbReference type="SAM" id="MobiDB-lite"/>
    </source>
</evidence>
<feature type="region of interest" description="Disordered" evidence="3">
    <location>
        <begin position="258"/>
        <end position="330"/>
    </location>
</feature>
<comment type="caution">
    <text evidence="4">The sequence shown here is derived from an EMBL/GenBank/DDBJ whole genome shotgun (WGS) entry which is preliminary data.</text>
</comment>
<evidence type="ECO:0000313" key="5">
    <source>
        <dbReference type="Proteomes" id="UP000247498"/>
    </source>
</evidence>
<comment type="similarity">
    <text evidence="1">Belongs to the plant acyltransferase family.</text>
</comment>
<sequence length="646" mass="66931">MAAASFLSAAVAVADSVLLKTHARGPGQLRARREARVGPGAGGSGEVELHALDTQQMRRITCAAWRFDGLLDADALERALERSVAEHPPLAGWLYRRRRDGRLMLRWDPARRARGAVWVRAAAAGAPPANLHDGLALQSARLLPPLRRHALLAVQVTHFPDAGATLVVVSSDHTACDMHGLMRHFLAMLDRLCSEEAAGGARARAAAAAGAPAAAAAAKPGPVWDRSLLLAPPAHGWGAWRGSSCTLSSLGGGDECGLSASESTDDLASPSSAGTDAASASAARSSSGGGLRGAFPSGSSISSLASTSGGGGGAAGARPRRGGLRRVPSDASFWDGPERLWGAPDPFSRLSSIAMLSKLFFSLPASRSQTWLLPRSVVNDLKARLGSDLPRGAAPTANDVVSALLLATVAAVEPERVAARGGMNLQLIVNARGRFGLDVGPEFFGNLSVMLPVWIPADLLLPAPASDCCAPASDCRAPAPDCAALPALSPALLAHAHRAIRDAVARPDGVGAARHEWMAKAHEAGLGARMRAFEPTGLLAGDIAVDNVSSYPLFDLRFGAKAPAAAASLRFVPCPRFVWVAPGSASGDLLLSVPLPEAQWARIAPRWRAAGLRLERDVPALHEFAAHPAGVRACLTEVTRSAIAGL</sequence>
<dbReference type="AlphaFoldDB" id="A0A2V0PF56"/>
<keyword evidence="2" id="KW-0808">Transferase</keyword>
<keyword evidence="5" id="KW-1185">Reference proteome</keyword>
<dbReference type="InterPro" id="IPR023213">
    <property type="entry name" value="CAT-like_dom_sf"/>
</dbReference>
<feature type="compositionally biased region" description="Low complexity" evidence="3">
    <location>
        <begin position="268"/>
        <end position="286"/>
    </location>
</feature>
<dbReference type="InterPro" id="IPR050317">
    <property type="entry name" value="Plant_Fungal_Acyltransferase"/>
</dbReference>
<dbReference type="InParanoid" id="A0A2V0PF56"/>
<proteinExistence type="inferred from homology"/>
<organism evidence="4 5">
    <name type="scientific">Raphidocelis subcapitata</name>
    <dbReference type="NCBI Taxonomy" id="307507"/>
    <lineage>
        <taxon>Eukaryota</taxon>
        <taxon>Viridiplantae</taxon>
        <taxon>Chlorophyta</taxon>
        <taxon>core chlorophytes</taxon>
        <taxon>Chlorophyceae</taxon>
        <taxon>CS clade</taxon>
        <taxon>Sphaeropleales</taxon>
        <taxon>Selenastraceae</taxon>
        <taxon>Raphidocelis</taxon>
    </lineage>
</organism>
<dbReference type="Pfam" id="PF02458">
    <property type="entry name" value="Transferase"/>
    <property type="match status" value="1"/>
</dbReference>
<accession>A0A2V0PF56</accession>
<dbReference type="GO" id="GO:0016747">
    <property type="term" value="F:acyltransferase activity, transferring groups other than amino-acyl groups"/>
    <property type="evidence" value="ECO:0007669"/>
    <property type="project" value="TreeGrafter"/>
</dbReference>